<reference evidence="1 2" key="1">
    <citation type="journal article" date="2019" name="Nat. Ecol. Evol.">
        <title>Megaphylogeny resolves global patterns of mushroom evolution.</title>
        <authorList>
            <person name="Varga T."/>
            <person name="Krizsan K."/>
            <person name="Foldi C."/>
            <person name="Dima B."/>
            <person name="Sanchez-Garcia M."/>
            <person name="Sanchez-Ramirez S."/>
            <person name="Szollosi G.J."/>
            <person name="Szarkandi J.G."/>
            <person name="Papp V."/>
            <person name="Albert L."/>
            <person name="Andreopoulos W."/>
            <person name="Angelini C."/>
            <person name="Antonin V."/>
            <person name="Barry K.W."/>
            <person name="Bougher N.L."/>
            <person name="Buchanan P."/>
            <person name="Buyck B."/>
            <person name="Bense V."/>
            <person name="Catcheside P."/>
            <person name="Chovatia M."/>
            <person name="Cooper J."/>
            <person name="Damon W."/>
            <person name="Desjardin D."/>
            <person name="Finy P."/>
            <person name="Geml J."/>
            <person name="Haridas S."/>
            <person name="Hughes K."/>
            <person name="Justo A."/>
            <person name="Karasinski D."/>
            <person name="Kautmanova I."/>
            <person name="Kiss B."/>
            <person name="Kocsube S."/>
            <person name="Kotiranta H."/>
            <person name="LaButti K.M."/>
            <person name="Lechner B.E."/>
            <person name="Liimatainen K."/>
            <person name="Lipzen A."/>
            <person name="Lukacs Z."/>
            <person name="Mihaltcheva S."/>
            <person name="Morgado L.N."/>
            <person name="Niskanen T."/>
            <person name="Noordeloos M.E."/>
            <person name="Ohm R.A."/>
            <person name="Ortiz-Santana B."/>
            <person name="Ovrebo C."/>
            <person name="Racz N."/>
            <person name="Riley R."/>
            <person name="Savchenko A."/>
            <person name="Shiryaev A."/>
            <person name="Soop K."/>
            <person name="Spirin V."/>
            <person name="Szebenyi C."/>
            <person name="Tomsovsky M."/>
            <person name="Tulloss R.E."/>
            <person name="Uehling J."/>
            <person name="Grigoriev I.V."/>
            <person name="Vagvolgyi C."/>
            <person name="Papp T."/>
            <person name="Martin F.M."/>
            <person name="Miettinen O."/>
            <person name="Hibbett D.S."/>
            <person name="Nagy L.G."/>
        </authorList>
    </citation>
    <scope>NUCLEOTIDE SEQUENCE [LARGE SCALE GENOMIC DNA]</scope>
    <source>
        <strain evidence="1 2">FP101781</strain>
    </source>
</reference>
<keyword evidence="2" id="KW-1185">Reference proteome</keyword>
<dbReference type="Proteomes" id="UP000298030">
    <property type="component" value="Unassembled WGS sequence"/>
</dbReference>
<proteinExistence type="predicted"/>
<accession>A0A4Y7SNC0</accession>
<evidence type="ECO:0000313" key="2">
    <source>
        <dbReference type="Proteomes" id="UP000298030"/>
    </source>
</evidence>
<evidence type="ECO:0000313" key="1">
    <source>
        <dbReference type="EMBL" id="TEB23360.1"/>
    </source>
</evidence>
<comment type="caution">
    <text evidence="1">The sequence shown here is derived from an EMBL/GenBank/DDBJ whole genome shotgun (WGS) entry which is preliminary data.</text>
</comment>
<name>A0A4Y7SNC0_COPMI</name>
<dbReference type="EMBL" id="QPFP01000079">
    <property type="protein sequence ID" value="TEB23360.1"/>
    <property type="molecule type" value="Genomic_DNA"/>
</dbReference>
<organism evidence="1 2">
    <name type="scientific">Coprinellus micaceus</name>
    <name type="common">Glistening ink-cap mushroom</name>
    <name type="synonym">Coprinus micaceus</name>
    <dbReference type="NCBI Taxonomy" id="71717"/>
    <lineage>
        <taxon>Eukaryota</taxon>
        <taxon>Fungi</taxon>
        <taxon>Dikarya</taxon>
        <taxon>Basidiomycota</taxon>
        <taxon>Agaricomycotina</taxon>
        <taxon>Agaricomycetes</taxon>
        <taxon>Agaricomycetidae</taxon>
        <taxon>Agaricales</taxon>
        <taxon>Agaricineae</taxon>
        <taxon>Psathyrellaceae</taxon>
        <taxon>Coprinellus</taxon>
    </lineage>
</organism>
<gene>
    <name evidence="1" type="ORF">FA13DRAFT_1740122</name>
</gene>
<sequence length="133" mass="15245">MDRSNLVYFVEITTTHVPDLLLLFLHPLSQLQSSLLSPFPSKLPLCLVDHSSLDMSPFLWLTTSDCGSTSRLIAGWKVRNQNNGYKRELHFMRSGRQNFNPIVATLIGVVMPPRQPCERTGPWEWYDHTMGPF</sequence>
<dbReference type="AlphaFoldDB" id="A0A4Y7SNC0"/>
<protein>
    <submittedName>
        <fullName evidence="1">Uncharacterized protein</fullName>
    </submittedName>
</protein>